<keyword evidence="2" id="KW-1185">Reference proteome</keyword>
<proteinExistence type="predicted"/>
<evidence type="ECO:0000256" key="1">
    <source>
        <dbReference type="SAM" id="MobiDB-lite"/>
    </source>
</evidence>
<dbReference type="Proteomes" id="UP000035680">
    <property type="component" value="Unassembled WGS sequence"/>
</dbReference>
<name>A0A0K0G4Z4_STRVS</name>
<reference evidence="2" key="1">
    <citation type="submission" date="2014-07" db="EMBL/GenBank/DDBJ databases">
        <authorList>
            <person name="Martin A.A"/>
            <person name="De Silva N."/>
        </authorList>
    </citation>
    <scope>NUCLEOTIDE SEQUENCE</scope>
</reference>
<feature type="compositionally biased region" description="Polar residues" evidence="1">
    <location>
        <begin position="1"/>
        <end position="14"/>
    </location>
</feature>
<reference evidence="3" key="2">
    <citation type="submission" date="2015-08" db="UniProtKB">
        <authorList>
            <consortium name="WormBaseParasite"/>
        </authorList>
    </citation>
    <scope>IDENTIFICATION</scope>
</reference>
<sequence length="128" mass="14868">MDFSVLTENCSEWSESQKKTPAPRVNSNERSEATACLYYLLHVPQEFFARCMGILIGDLEKVGKEYQPLTLSINNFINYLTFEWMSCKNVSIYTALCRTSNISESLHSYINRLEIFRKKSTTHTFSPY</sequence>
<organism evidence="2 3">
    <name type="scientific">Strongyloides venezuelensis</name>
    <name type="common">Threadworm</name>
    <dbReference type="NCBI Taxonomy" id="75913"/>
    <lineage>
        <taxon>Eukaryota</taxon>
        <taxon>Metazoa</taxon>
        <taxon>Ecdysozoa</taxon>
        <taxon>Nematoda</taxon>
        <taxon>Chromadorea</taxon>
        <taxon>Rhabditida</taxon>
        <taxon>Tylenchina</taxon>
        <taxon>Panagrolaimomorpha</taxon>
        <taxon>Strongyloidoidea</taxon>
        <taxon>Strongyloididae</taxon>
        <taxon>Strongyloides</taxon>
    </lineage>
</organism>
<protein>
    <submittedName>
        <fullName evidence="3">Dimer_Tnp_hAT domain-containing protein</fullName>
    </submittedName>
</protein>
<dbReference type="WBParaSite" id="SVE_1980600.1">
    <property type="protein sequence ID" value="SVE_1980600.1"/>
    <property type="gene ID" value="SVE_1980600"/>
</dbReference>
<dbReference type="AlphaFoldDB" id="A0A0K0G4Z4"/>
<feature type="region of interest" description="Disordered" evidence="1">
    <location>
        <begin position="1"/>
        <end position="29"/>
    </location>
</feature>
<evidence type="ECO:0000313" key="2">
    <source>
        <dbReference type="Proteomes" id="UP000035680"/>
    </source>
</evidence>
<evidence type="ECO:0000313" key="3">
    <source>
        <dbReference type="WBParaSite" id="SVE_1980600.1"/>
    </source>
</evidence>
<accession>A0A0K0G4Z4</accession>